<dbReference type="PANTHER" id="PTHR28663:SF1">
    <property type="entry name" value="CILIA- AND FLAGELLA- ASSOCIATED PROTEIN 210"/>
    <property type="match status" value="1"/>
</dbReference>
<evidence type="ECO:0000313" key="5">
    <source>
        <dbReference type="Proteomes" id="UP000317494"/>
    </source>
</evidence>
<comment type="caution">
    <text evidence="3">The sequence shown here is derived from an EMBL/GenBank/DDBJ whole genome shotgun (WGS) entry which is preliminary data.</text>
</comment>
<feature type="region of interest" description="Disordered" evidence="2">
    <location>
        <begin position="1"/>
        <end position="40"/>
    </location>
</feature>
<organism evidence="3 6">
    <name type="scientific">Synchytrium endobioticum</name>
    <dbReference type="NCBI Taxonomy" id="286115"/>
    <lineage>
        <taxon>Eukaryota</taxon>
        <taxon>Fungi</taxon>
        <taxon>Fungi incertae sedis</taxon>
        <taxon>Chytridiomycota</taxon>
        <taxon>Chytridiomycota incertae sedis</taxon>
        <taxon>Chytridiomycetes</taxon>
        <taxon>Synchytriales</taxon>
        <taxon>Synchytriaceae</taxon>
        <taxon>Synchytrium</taxon>
    </lineage>
</organism>
<reference evidence="5 6" key="1">
    <citation type="journal article" date="2019" name="Sci. Rep.">
        <title>Comparative genomics of chytrid fungi reveal insights into the obligate biotrophic and pathogenic lifestyle of Synchytrium endobioticum.</title>
        <authorList>
            <person name="van de Vossenberg B.T.L.H."/>
            <person name="Warris S."/>
            <person name="Nguyen H.D.T."/>
            <person name="van Gent-Pelzer M.P.E."/>
            <person name="Joly D.L."/>
            <person name="van de Geest H.C."/>
            <person name="Bonants P.J.M."/>
            <person name="Smith D.S."/>
            <person name="Levesque C.A."/>
            <person name="van der Lee T.A.J."/>
        </authorList>
    </citation>
    <scope>NUCLEOTIDE SEQUENCE [LARGE SCALE GENOMIC DNA]</scope>
    <source>
        <strain evidence="3 6">LEV6574</strain>
        <strain evidence="4 5">MB42</strain>
    </source>
</reference>
<dbReference type="EMBL" id="QEAN01000026">
    <property type="protein sequence ID" value="TPX52890.1"/>
    <property type="molecule type" value="Genomic_DNA"/>
</dbReference>
<feature type="compositionally biased region" description="Polar residues" evidence="2">
    <location>
        <begin position="24"/>
        <end position="36"/>
    </location>
</feature>
<dbReference type="Proteomes" id="UP000320475">
    <property type="component" value="Unassembled WGS sequence"/>
</dbReference>
<evidence type="ECO:0008006" key="7">
    <source>
        <dbReference type="Google" id="ProtNLM"/>
    </source>
</evidence>
<name>A0A507DBG0_9FUNG</name>
<dbReference type="Proteomes" id="UP000317494">
    <property type="component" value="Unassembled WGS sequence"/>
</dbReference>
<keyword evidence="5" id="KW-1185">Reference proteome</keyword>
<keyword evidence="1" id="KW-0175">Coiled coil</keyword>
<dbReference type="PANTHER" id="PTHR28663">
    <property type="entry name" value="COILED-COIL DOMAIN-CONTAINING PROTEIN 173"/>
    <property type="match status" value="1"/>
</dbReference>
<evidence type="ECO:0000313" key="4">
    <source>
        <dbReference type="EMBL" id="TPX52890.1"/>
    </source>
</evidence>
<feature type="coiled-coil region" evidence="1">
    <location>
        <begin position="276"/>
        <end position="315"/>
    </location>
</feature>
<evidence type="ECO:0000256" key="2">
    <source>
        <dbReference type="SAM" id="MobiDB-lite"/>
    </source>
</evidence>
<dbReference type="VEuPathDB" id="FungiDB:SeMB42_g01115"/>
<dbReference type="STRING" id="286115.A0A507DBG0"/>
<dbReference type="InterPro" id="IPR039986">
    <property type="entry name" value="CFAP210"/>
</dbReference>
<accession>A0A507DBG0</accession>
<evidence type="ECO:0000313" key="6">
    <source>
        <dbReference type="Proteomes" id="UP000320475"/>
    </source>
</evidence>
<proteinExistence type="predicted"/>
<dbReference type="AlphaFoldDB" id="A0A507DBG0"/>
<evidence type="ECO:0000256" key="1">
    <source>
        <dbReference type="SAM" id="Coils"/>
    </source>
</evidence>
<gene>
    <name evidence="3" type="ORF">SeLEV6574_g01886</name>
    <name evidence="4" type="ORF">SeMB42_g01115</name>
</gene>
<dbReference type="OrthoDB" id="331765at2759"/>
<sequence length="558" mass="63937">MSPAITSNTAASGRTNGGSGSSNKGITLPSSPSANHQGPKYYTGVESATLAAANAKSSSNAVVDVRSFIFNDSKNSAVVKVSELERIRDWASTSNGADAFKKDKDKLHTKSMKMVGQWANTVMGQRRRRLQQREERLRLIEEERLRQDAEWATLMKDERHARVEKSRKQRFYESDKVRELHGKLLLAAVMQEREMQITIKKEREQRLKAIDDARIAQGLEQTKLSLQKDIVKAASRQKLIQETAKQQQVQALAKRRVVESERKHLKEFYANQDKLHSEEMNKMNATKKAMKQANAKRFQEELEECIRGKKEVEEKEWEMEVQEGVKNESFNERKAEIAKRRTQVDKERMLQRQEAIDATSTLITGCDHDRAAKLDTFLSKMSAPRRGRSAKEEINDKHRAVQLAAIEEFRQQQIRRRLEREQMSLEDSTRARSDLDARAAQYKVEQQVKLQTAFEKANEIKQFNMKLATEMRKHAQLEAESKLIYQAQLLESRDSEEEEFEEYAASLLREWVEAGRDIAPVLRAIQITCTGAGNGYTHYRIPVGMPKPVNTAARLGFA</sequence>
<protein>
    <recommendedName>
        <fullName evidence="7">Trichohyalin-plectin-homology domain-containing protein</fullName>
    </recommendedName>
</protein>
<evidence type="ECO:0000313" key="3">
    <source>
        <dbReference type="EMBL" id="TPX48711.1"/>
    </source>
</evidence>
<dbReference type="EMBL" id="QEAM01000047">
    <property type="protein sequence ID" value="TPX48711.1"/>
    <property type="molecule type" value="Genomic_DNA"/>
</dbReference>